<reference evidence="1 2" key="1">
    <citation type="journal article" date="2022" name="New Phytol.">
        <title>Ecological generalism drives hyperdiversity of secondary metabolite gene clusters in xylarialean endophytes.</title>
        <authorList>
            <person name="Franco M.E.E."/>
            <person name="Wisecaver J.H."/>
            <person name="Arnold A.E."/>
            <person name="Ju Y.M."/>
            <person name="Slot J.C."/>
            <person name="Ahrendt S."/>
            <person name="Moore L.P."/>
            <person name="Eastman K.E."/>
            <person name="Scott K."/>
            <person name="Konkel Z."/>
            <person name="Mondo S.J."/>
            <person name="Kuo A."/>
            <person name="Hayes R.D."/>
            <person name="Haridas S."/>
            <person name="Andreopoulos B."/>
            <person name="Riley R."/>
            <person name="LaButti K."/>
            <person name="Pangilinan J."/>
            <person name="Lipzen A."/>
            <person name="Amirebrahimi M."/>
            <person name="Yan J."/>
            <person name="Adam C."/>
            <person name="Keymanesh K."/>
            <person name="Ng V."/>
            <person name="Louie K."/>
            <person name="Northen T."/>
            <person name="Drula E."/>
            <person name="Henrissat B."/>
            <person name="Hsieh H.M."/>
            <person name="Youens-Clark K."/>
            <person name="Lutzoni F."/>
            <person name="Miadlikowska J."/>
            <person name="Eastwood D.C."/>
            <person name="Hamelin R.C."/>
            <person name="Grigoriev I.V."/>
            <person name="U'Ren J.M."/>
        </authorList>
    </citation>
    <scope>NUCLEOTIDE SEQUENCE [LARGE SCALE GENOMIC DNA]</scope>
    <source>
        <strain evidence="1 2">ER1909</strain>
    </source>
</reference>
<organism evidence="1 2">
    <name type="scientific">Hypoxylon rubiginosum</name>
    <dbReference type="NCBI Taxonomy" id="110542"/>
    <lineage>
        <taxon>Eukaryota</taxon>
        <taxon>Fungi</taxon>
        <taxon>Dikarya</taxon>
        <taxon>Ascomycota</taxon>
        <taxon>Pezizomycotina</taxon>
        <taxon>Sordariomycetes</taxon>
        <taxon>Xylariomycetidae</taxon>
        <taxon>Xylariales</taxon>
        <taxon>Hypoxylaceae</taxon>
        <taxon>Hypoxylon</taxon>
    </lineage>
</organism>
<protein>
    <submittedName>
        <fullName evidence="1">Uncharacterized protein</fullName>
    </submittedName>
</protein>
<sequence length="66" mass="7677">MHLHGKWLMSFNCNGIGMQKVKLNSTKMLRPPRDSNPQPQSFTPIIMDDNRRTARYHCAKQSVSFE</sequence>
<evidence type="ECO:0000313" key="1">
    <source>
        <dbReference type="EMBL" id="KAI6086240.1"/>
    </source>
</evidence>
<dbReference type="EMBL" id="MU394317">
    <property type="protein sequence ID" value="KAI6086240.1"/>
    <property type="molecule type" value="Genomic_DNA"/>
</dbReference>
<name>A0ACC0D120_9PEZI</name>
<keyword evidence="2" id="KW-1185">Reference proteome</keyword>
<proteinExistence type="predicted"/>
<accession>A0ACC0D120</accession>
<evidence type="ECO:0000313" key="2">
    <source>
        <dbReference type="Proteomes" id="UP001497680"/>
    </source>
</evidence>
<comment type="caution">
    <text evidence="1">The sequence shown here is derived from an EMBL/GenBank/DDBJ whole genome shotgun (WGS) entry which is preliminary data.</text>
</comment>
<gene>
    <name evidence="1" type="ORF">F4821DRAFT_130935</name>
</gene>
<dbReference type="Proteomes" id="UP001497680">
    <property type="component" value="Unassembled WGS sequence"/>
</dbReference>